<sequence length="271" mass="30738">MVKPVLSIITVNFNNNLGLQETLRSIQSQSFTDYEHIIIDASSTDGSAETIVKYAAETPHLSYWVSEPDKGVYDGMNKGIAHAKGEYIFFLNSGDFLFNGNVLDSIPFDGTNYICGNLRIVYSNTEYEDIIPPEEVDGLFLLKSFLPHPASFIHHSLFENQTYRTDYRIVSDWIHMVDNIVLKGCSYKHVNILISNFDSTGLSSTNGSIGLYERNRWIKENIPARIYASLMELDNLKNSILGSIIPMANEKKRRTQKRMKKAVLLLSKILK</sequence>
<dbReference type="KEGG" id="bcel:BcellWH2_02460"/>
<dbReference type="AlphaFoldDB" id="A0A0N7IFB0"/>
<organism evidence="2 3">
    <name type="scientific">Bacteroides cellulosilyticus</name>
    <dbReference type="NCBI Taxonomy" id="246787"/>
    <lineage>
        <taxon>Bacteria</taxon>
        <taxon>Pseudomonadati</taxon>
        <taxon>Bacteroidota</taxon>
        <taxon>Bacteroidia</taxon>
        <taxon>Bacteroidales</taxon>
        <taxon>Bacteroidaceae</taxon>
        <taxon>Bacteroides</taxon>
    </lineage>
</organism>
<dbReference type="Pfam" id="PF00535">
    <property type="entry name" value="Glycos_transf_2"/>
    <property type="match status" value="1"/>
</dbReference>
<evidence type="ECO:0000313" key="3">
    <source>
        <dbReference type="Proteomes" id="UP000061809"/>
    </source>
</evidence>
<gene>
    <name evidence="2" type="ORF">BcellWH2_02460</name>
</gene>
<dbReference type="Gene3D" id="3.90.550.10">
    <property type="entry name" value="Spore Coat Polysaccharide Biosynthesis Protein SpsA, Chain A"/>
    <property type="match status" value="1"/>
</dbReference>
<dbReference type="PANTHER" id="PTHR22916">
    <property type="entry name" value="GLYCOSYLTRANSFERASE"/>
    <property type="match status" value="1"/>
</dbReference>
<evidence type="ECO:0000313" key="2">
    <source>
        <dbReference type="EMBL" id="ALJ59699.1"/>
    </source>
</evidence>
<evidence type="ECO:0000259" key="1">
    <source>
        <dbReference type="Pfam" id="PF00535"/>
    </source>
</evidence>
<dbReference type="EC" id="2.4.1.-" evidence="2"/>
<protein>
    <submittedName>
        <fullName evidence="2">PGL/p-HBAD biosynthesis glycosyltransferase</fullName>
        <ecNumber evidence="2">2.4.1.-</ecNumber>
    </submittedName>
</protein>
<reference evidence="2 3" key="1">
    <citation type="journal article" date="2015" name="Science">
        <title>Genetic determinants of in vivo fitness and diet responsiveness in multiple human gut Bacteroides.</title>
        <authorList>
            <person name="Wu M."/>
            <person name="McNulty N.P."/>
            <person name="Rodionov D.A."/>
            <person name="Khoroshkin M.S."/>
            <person name="Griffin N.W."/>
            <person name="Cheng J."/>
            <person name="Latreille P."/>
            <person name="Kerstetter R.A."/>
            <person name="Terrapon N."/>
            <person name="Henrissat B."/>
            <person name="Osterman A.L."/>
            <person name="Gordon J.I."/>
        </authorList>
    </citation>
    <scope>NUCLEOTIDE SEQUENCE [LARGE SCALE GENOMIC DNA]</scope>
    <source>
        <strain evidence="2 3">WH2</strain>
    </source>
</reference>
<dbReference type="SUPFAM" id="SSF53448">
    <property type="entry name" value="Nucleotide-diphospho-sugar transferases"/>
    <property type="match status" value="1"/>
</dbReference>
<keyword evidence="2" id="KW-0328">Glycosyltransferase</keyword>
<dbReference type="PATRIC" id="fig|246787.4.peg.2532"/>
<dbReference type="Proteomes" id="UP000061809">
    <property type="component" value="Chromosome"/>
</dbReference>
<dbReference type="InterPro" id="IPR029044">
    <property type="entry name" value="Nucleotide-diphossugar_trans"/>
</dbReference>
<name>A0A0N7IFB0_9BACE</name>
<proteinExistence type="predicted"/>
<dbReference type="CDD" id="cd06433">
    <property type="entry name" value="GT_2_WfgS_like"/>
    <property type="match status" value="1"/>
</dbReference>
<dbReference type="InterPro" id="IPR001173">
    <property type="entry name" value="Glyco_trans_2-like"/>
</dbReference>
<dbReference type="RefSeq" id="WP_029426132.1">
    <property type="nucleotide sequence ID" value="NZ_CP012801.1"/>
</dbReference>
<dbReference type="PANTHER" id="PTHR22916:SF67">
    <property type="entry name" value="COLANIC ACID BIOSYNTHESIS GLYCOSYL TRANSFERASE WCAE-RELATED"/>
    <property type="match status" value="1"/>
</dbReference>
<dbReference type="EMBL" id="CP012801">
    <property type="protein sequence ID" value="ALJ59699.1"/>
    <property type="molecule type" value="Genomic_DNA"/>
</dbReference>
<keyword evidence="2" id="KW-0808">Transferase</keyword>
<accession>A0A0N7IFB0</accession>
<dbReference type="GO" id="GO:0016758">
    <property type="term" value="F:hexosyltransferase activity"/>
    <property type="evidence" value="ECO:0007669"/>
    <property type="project" value="UniProtKB-ARBA"/>
</dbReference>
<feature type="domain" description="Glycosyltransferase 2-like" evidence="1">
    <location>
        <begin position="7"/>
        <end position="117"/>
    </location>
</feature>